<name>A0AAV5RPY2_STABA</name>
<evidence type="ECO:0000256" key="4">
    <source>
        <dbReference type="ARBA" id="ARBA00022679"/>
    </source>
</evidence>
<dbReference type="InterPro" id="IPR004838">
    <property type="entry name" value="NHTrfase_class1_PyrdxlP-BS"/>
</dbReference>
<dbReference type="GO" id="GO:0016212">
    <property type="term" value="F:kynurenine-oxoglutarate transaminase activity"/>
    <property type="evidence" value="ECO:0007669"/>
    <property type="project" value="TreeGrafter"/>
</dbReference>
<comment type="similarity">
    <text evidence="2">Belongs to the class-I pyridoxal-phosphate-dependent aminotransferase family.</text>
</comment>
<comment type="cofactor">
    <cofactor evidence="1">
        <name>pyridoxal 5'-phosphate</name>
        <dbReference type="ChEBI" id="CHEBI:597326"/>
    </cofactor>
</comment>
<organism evidence="7 8">
    <name type="scientific">Starmerella bacillaris</name>
    <name type="common">Yeast</name>
    <name type="synonym">Candida zemplinina</name>
    <dbReference type="NCBI Taxonomy" id="1247836"/>
    <lineage>
        <taxon>Eukaryota</taxon>
        <taxon>Fungi</taxon>
        <taxon>Dikarya</taxon>
        <taxon>Ascomycota</taxon>
        <taxon>Saccharomycotina</taxon>
        <taxon>Dipodascomycetes</taxon>
        <taxon>Dipodascales</taxon>
        <taxon>Trichomonascaceae</taxon>
        <taxon>Starmerella</taxon>
    </lineage>
</organism>
<evidence type="ECO:0000256" key="3">
    <source>
        <dbReference type="ARBA" id="ARBA00022576"/>
    </source>
</evidence>
<dbReference type="GO" id="GO:0005739">
    <property type="term" value="C:mitochondrion"/>
    <property type="evidence" value="ECO:0007669"/>
    <property type="project" value="TreeGrafter"/>
</dbReference>
<keyword evidence="5" id="KW-0663">Pyridoxal phosphate</keyword>
<dbReference type="InterPro" id="IPR004839">
    <property type="entry name" value="Aminotransferase_I/II_large"/>
</dbReference>
<evidence type="ECO:0000256" key="1">
    <source>
        <dbReference type="ARBA" id="ARBA00001933"/>
    </source>
</evidence>
<evidence type="ECO:0000259" key="6">
    <source>
        <dbReference type="Pfam" id="PF00155"/>
    </source>
</evidence>
<dbReference type="PANTHER" id="PTHR43807:SF20">
    <property type="entry name" value="FI04487P"/>
    <property type="match status" value="1"/>
</dbReference>
<dbReference type="AlphaFoldDB" id="A0AAV5RPY2"/>
<keyword evidence="8" id="KW-1185">Reference proteome</keyword>
<dbReference type="FunFam" id="3.40.640.10:FF:000024">
    <property type="entry name" value="Kynurenine--oxoglutarate transaminase 3"/>
    <property type="match status" value="1"/>
</dbReference>
<reference evidence="7 8" key="1">
    <citation type="journal article" date="2023" name="Elife">
        <title>Identification of key yeast species and microbe-microbe interactions impacting larval growth of Drosophila in the wild.</title>
        <authorList>
            <person name="Mure A."/>
            <person name="Sugiura Y."/>
            <person name="Maeda R."/>
            <person name="Honda K."/>
            <person name="Sakurai N."/>
            <person name="Takahashi Y."/>
            <person name="Watada M."/>
            <person name="Katoh T."/>
            <person name="Gotoh A."/>
            <person name="Gotoh Y."/>
            <person name="Taniguchi I."/>
            <person name="Nakamura K."/>
            <person name="Hayashi T."/>
            <person name="Katayama T."/>
            <person name="Uemura T."/>
            <person name="Hattori Y."/>
        </authorList>
    </citation>
    <scope>NUCLEOTIDE SEQUENCE [LARGE SCALE GENOMIC DNA]</scope>
    <source>
        <strain evidence="7 8">SB-73</strain>
    </source>
</reference>
<dbReference type="Proteomes" id="UP001362899">
    <property type="component" value="Unassembled WGS sequence"/>
</dbReference>
<dbReference type="GO" id="GO:0030170">
    <property type="term" value="F:pyridoxal phosphate binding"/>
    <property type="evidence" value="ECO:0007669"/>
    <property type="project" value="InterPro"/>
</dbReference>
<keyword evidence="4" id="KW-0808">Transferase</keyword>
<evidence type="ECO:0000313" key="8">
    <source>
        <dbReference type="Proteomes" id="UP001362899"/>
    </source>
</evidence>
<protein>
    <submittedName>
        <fullName evidence="7">Kynurenine--oxoglutarate transaminase</fullName>
    </submittedName>
</protein>
<dbReference type="InterPro" id="IPR015424">
    <property type="entry name" value="PyrdxlP-dep_Trfase"/>
</dbReference>
<evidence type="ECO:0000256" key="5">
    <source>
        <dbReference type="ARBA" id="ARBA00022898"/>
    </source>
</evidence>
<dbReference type="SUPFAM" id="SSF53383">
    <property type="entry name" value="PLP-dependent transferases"/>
    <property type="match status" value="1"/>
</dbReference>
<dbReference type="PANTHER" id="PTHR43807">
    <property type="entry name" value="FI04487P"/>
    <property type="match status" value="1"/>
</dbReference>
<accession>A0AAV5RPY2</accession>
<keyword evidence="3" id="KW-0032">Aminotransferase</keyword>
<dbReference type="CDD" id="cd00609">
    <property type="entry name" value="AAT_like"/>
    <property type="match status" value="1"/>
</dbReference>
<dbReference type="PROSITE" id="PS00105">
    <property type="entry name" value="AA_TRANSFER_CLASS_1"/>
    <property type="match status" value="1"/>
</dbReference>
<dbReference type="EMBL" id="BTGC01000008">
    <property type="protein sequence ID" value="GMM52783.1"/>
    <property type="molecule type" value="Genomic_DNA"/>
</dbReference>
<dbReference type="Gene3D" id="3.40.640.10">
    <property type="entry name" value="Type I PLP-dependent aspartate aminotransferase-like (Major domain)"/>
    <property type="match status" value="1"/>
</dbReference>
<feature type="domain" description="Aminotransferase class I/classII large" evidence="6">
    <location>
        <begin position="35"/>
        <end position="417"/>
    </location>
</feature>
<dbReference type="InterPro" id="IPR051326">
    <property type="entry name" value="Kynurenine-oxoglutarate_AT"/>
</dbReference>
<evidence type="ECO:0000256" key="2">
    <source>
        <dbReference type="ARBA" id="ARBA00007441"/>
    </source>
</evidence>
<proteinExistence type="inferred from homology"/>
<comment type="caution">
    <text evidence="7">The sequence shown here is derived from an EMBL/GenBank/DDBJ whole genome shotgun (WGS) entry which is preliminary data.</text>
</comment>
<evidence type="ECO:0000313" key="7">
    <source>
        <dbReference type="EMBL" id="GMM52783.1"/>
    </source>
</evidence>
<dbReference type="Gene3D" id="3.90.1150.10">
    <property type="entry name" value="Aspartate Aminotransferase, domain 1"/>
    <property type="match status" value="1"/>
</dbReference>
<sequence length="425" mass="46750">MVLPTPGINVQGGGVDVWSLINGAAAEASKSSGKPVTNLGQGFFSYAPPEFASEALKEALPVAAYNQYAPTKGRPELLNAVAKSYSPLFKRELDPNSELVITAGANEGMFSAFFAFLNQGDEVIVFEPFFDQYVPDIQMAGGKVVYVPIHPPKDAETRTSSANNWYIDFDELSNAITPKTKMIVLNTPHNPIGKVLTVEELSKIGELAVKHNIVILSDEVYDRLFYSSEFPRIATLSPEIWDLTLTVGSAGKSFSATGWRVGWVIGPAPLIHYVAKANTRIVFSTNTPCQIAVAKSLAIADETGYFQENINNFENKIKILTAAFDKLGLPYSIPEGGYFVLVNFSKVKIPEDFEFDELIQQKPRDFKLAIWLIKALGVVAIPPTEFTTPKTAPLLENWLRFAVCKDDSILEEAAEKLQGLKQYIQ</sequence>
<dbReference type="Pfam" id="PF00155">
    <property type="entry name" value="Aminotran_1_2"/>
    <property type="match status" value="1"/>
</dbReference>
<dbReference type="InterPro" id="IPR015422">
    <property type="entry name" value="PyrdxlP-dep_Trfase_small"/>
</dbReference>
<gene>
    <name evidence="7" type="ORF">DASB73_037460</name>
</gene>
<dbReference type="InterPro" id="IPR015421">
    <property type="entry name" value="PyrdxlP-dep_Trfase_major"/>
</dbReference>